<keyword evidence="3" id="KW-1185">Reference proteome</keyword>
<dbReference type="GO" id="GO:0030286">
    <property type="term" value="C:dynein complex"/>
    <property type="evidence" value="ECO:0007669"/>
    <property type="project" value="InterPro"/>
</dbReference>
<dbReference type="AlphaFoldDB" id="A0A1B0CIA0"/>
<dbReference type="GO" id="GO:0045505">
    <property type="term" value="F:dynein intermediate chain binding"/>
    <property type="evidence" value="ECO:0007669"/>
    <property type="project" value="InterPro"/>
</dbReference>
<dbReference type="GO" id="GO:0051959">
    <property type="term" value="F:dynein light intermediate chain binding"/>
    <property type="evidence" value="ECO:0007669"/>
    <property type="project" value="InterPro"/>
</dbReference>
<sequence>DEDSKEVETSRTEIIQDIVSDILGQIPRQYDIEKVRKAYQINITPTGVVLIQELELFNTLIHHMKRHLMLIKEAISGDAQMDEVLEVVVDALFSGRLPDEWRRFAPETCKSLGGWMEHLQKRNQQYKYWSLSGEPLVMWLSGLHVPRSYITALI</sequence>
<dbReference type="GO" id="GO:0007018">
    <property type="term" value="P:microtubule-based movement"/>
    <property type="evidence" value="ECO:0007669"/>
    <property type="project" value="InterPro"/>
</dbReference>
<protein>
    <recommendedName>
        <fullName evidence="1">Dynein heavy chain C-terminal domain-containing protein</fullName>
    </recommendedName>
</protein>
<name>A0A1B0CIA0_LUTLO</name>
<dbReference type="Pfam" id="PF18199">
    <property type="entry name" value="Dynein_C"/>
    <property type="match status" value="1"/>
</dbReference>
<dbReference type="EnsemblMetazoa" id="LLOJ004162-RA">
    <property type="protein sequence ID" value="LLOJ004162-PA"/>
    <property type="gene ID" value="LLOJ004162"/>
</dbReference>
<dbReference type="InterPro" id="IPR026983">
    <property type="entry name" value="DHC"/>
</dbReference>
<dbReference type="VEuPathDB" id="VectorBase:LLONM1_000035"/>
<dbReference type="Gene3D" id="1.20.1270.280">
    <property type="match status" value="1"/>
</dbReference>
<dbReference type="PANTHER" id="PTHR22878:SF63">
    <property type="entry name" value="DYNEIN AXONEMAL HEAVY CHAIN 10"/>
    <property type="match status" value="1"/>
</dbReference>
<evidence type="ECO:0000313" key="3">
    <source>
        <dbReference type="Proteomes" id="UP000092461"/>
    </source>
</evidence>
<evidence type="ECO:0000259" key="1">
    <source>
        <dbReference type="Pfam" id="PF18199"/>
    </source>
</evidence>
<reference evidence="2" key="1">
    <citation type="submission" date="2020-05" db="UniProtKB">
        <authorList>
            <consortium name="EnsemblMetazoa"/>
        </authorList>
    </citation>
    <scope>IDENTIFICATION</scope>
    <source>
        <strain evidence="2">Jacobina</strain>
    </source>
</reference>
<organism evidence="2 3">
    <name type="scientific">Lutzomyia longipalpis</name>
    <name type="common">Sand fly</name>
    <dbReference type="NCBI Taxonomy" id="7200"/>
    <lineage>
        <taxon>Eukaryota</taxon>
        <taxon>Metazoa</taxon>
        <taxon>Ecdysozoa</taxon>
        <taxon>Arthropoda</taxon>
        <taxon>Hexapoda</taxon>
        <taxon>Insecta</taxon>
        <taxon>Pterygota</taxon>
        <taxon>Neoptera</taxon>
        <taxon>Endopterygota</taxon>
        <taxon>Diptera</taxon>
        <taxon>Nematocera</taxon>
        <taxon>Psychodoidea</taxon>
        <taxon>Psychodidae</taxon>
        <taxon>Lutzomyia</taxon>
        <taxon>Lutzomyia</taxon>
    </lineage>
</organism>
<dbReference type="Proteomes" id="UP000092461">
    <property type="component" value="Unassembled WGS sequence"/>
</dbReference>
<feature type="domain" description="Dynein heavy chain C-terminal" evidence="1">
    <location>
        <begin position="6"/>
        <end position="153"/>
    </location>
</feature>
<dbReference type="PANTHER" id="PTHR22878">
    <property type="entry name" value="DYNEIN HEAVY CHAIN 6, AXONEMAL-LIKE-RELATED"/>
    <property type="match status" value="1"/>
</dbReference>
<evidence type="ECO:0000313" key="2">
    <source>
        <dbReference type="EnsemblMetazoa" id="LLOJ004162-PA"/>
    </source>
</evidence>
<dbReference type="VEuPathDB" id="VectorBase:LLOJ004162"/>
<accession>A0A1B0CIA0</accession>
<dbReference type="EMBL" id="AJWK01013116">
    <property type="status" value="NOT_ANNOTATED_CDS"/>
    <property type="molecule type" value="Genomic_DNA"/>
</dbReference>
<proteinExistence type="predicted"/>
<dbReference type="InterPro" id="IPR041228">
    <property type="entry name" value="Dynein_C"/>
</dbReference>